<dbReference type="Ensembl" id="ENSAPLT00000022680.1">
    <property type="protein sequence ID" value="ENSAPLP00000018980.1"/>
    <property type="gene ID" value="ENSAPLG00000027865.1"/>
</dbReference>
<dbReference type="Proteomes" id="UP000016666">
    <property type="component" value="Chromosome 12"/>
</dbReference>
<dbReference type="PROSITE" id="PS50221">
    <property type="entry name" value="GAIN_B"/>
    <property type="match status" value="1"/>
</dbReference>
<keyword evidence="5" id="KW-1015">Disulfide bond</keyword>
<evidence type="ECO:0000259" key="7">
    <source>
        <dbReference type="PROSITE" id="PS50221"/>
    </source>
</evidence>
<feature type="domain" description="G-protein coupled receptors family 2 profile 2" evidence="8">
    <location>
        <begin position="270"/>
        <end position="496"/>
    </location>
</feature>
<dbReference type="PANTHER" id="PTHR12011">
    <property type="entry name" value="ADHESION G-PROTEIN COUPLED RECEPTOR"/>
    <property type="match status" value="1"/>
</dbReference>
<keyword evidence="4 6" id="KW-0472">Membrane</keyword>
<accession>A0A493SZR7</accession>
<keyword evidence="2 6" id="KW-0812">Transmembrane</keyword>
<dbReference type="InterPro" id="IPR000203">
    <property type="entry name" value="GPS"/>
</dbReference>
<keyword evidence="3 6" id="KW-1133">Transmembrane helix</keyword>
<feature type="domain" description="GAIN-B" evidence="7">
    <location>
        <begin position="114"/>
        <end position="270"/>
    </location>
</feature>
<reference evidence="9" key="3">
    <citation type="submission" date="2025-09" db="UniProtKB">
        <authorList>
            <consortium name="Ensembl"/>
        </authorList>
    </citation>
    <scope>IDENTIFICATION</scope>
</reference>
<comment type="subcellular location">
    <subcellularLocation>
        <location evidence="1">Membrane</location>
        <topology evidence="1">Multi-pass membrane protein</topology>
    </subcellularLocation>
</comment>
<evidence type="ECO:0000256" key="5">
    <source>
        <dbReference type="ARBA" id="ARBA00023157"/>
    </source>
</evidence>
<keyword evidence="10" id="KW-1185">Reference proteome</keyword>
<reference evidence="9" key="2">
    <citation type="submission" date="2025-08" db="UniProtKB">
        <authorList>
            <consortium name="Ensembl"/>
        </authorList>
    </citation>
    <scope>IDENTIFICATION</scope>
</reference>
<dbReference type="Pfam" id="PF01825">
    <property type="entry name" value="GPS"/>
    <property type="match status" value="1"/>
</dbReference>
<dbReference type="GO" id="GO:0007166">
    <property type="term" value="P:cell surface receptor signaling pathway"/>
    <property type="evidence" value="ECO:0007669"/>
    <property type="project" value="InterPro"/>
</dbReference>
<evidence type="ECO:0000256" key="6">
    <source>
        <dbReference type="SAM" id="Phobius"/>
    </source>
</evidence>
<evidence type="ECO:0000313" key="9">
    <source>
        <dbReference type="Ensembl" id="ENSAPLP00000018980.1"/>
    </source>
</evidence>
<evidence type="ECO:0000259" key="8">
    <source>
        <dbReference type="PROSITE" id="PS50261"/>
    </source>
</evidence>
<dbReference type="Gene3D" id="2.60.220.50">
    <property type="match status" value="1"/>
</dbReference>
<dbReference type="InterPro" id="IPR046338">
    <property type="entry name" value="GAIN_dom_sf"/>
</dbReference>
<feature type="transmembrane region" description="Helical" evidence="6">
    <location>
        <begin position="308"/>
        <end position="328"/>
    </location>
</feature>
<evidence type="ECO:0000256" key="1">
    <source>
        <dbReference type="ARBA" id="ARBA00004141"/>
    </source>
</evidence>
<evidence type="ECO:0000256" key="3">
    <source>
        <dbReference type="ARBA" id="ARBA00022989"/>
    </source>
</evidence>
<feature type="transmembrane region" description="Helical" evidence="6">
    <location>
        <begin position="276"/>
        <end position="296"/>
    </location>
</feature>
<feature type="transmembrane region" description="Helical" evidence="6">
    <location>
        <begin position="459"/>
        <end position="482"/>
    </location>
</feature>
<feature type="transmembrane region" description="Helical" evidence="6">
    <location>
        <begin position="376"/>
        <end position="397"/>
    </location>
</feature>
<gene>
    <name evidence="9" type="primary">ADGRG5</name>
</gene>
<dbReference type="PANTHER" id="PTHR12011:SF326">
    <property type="entry name" value="ADHESION G-PROTEIN COUPLED RECEPTOR G5"/>
    <property type="match status" value="1"/>
</dbReference>
<feature type="transmembrane region" description="Helical" evidence="6">
    <location>
        <begin position="340"/>
        <end position="364"/>
    </location>
</feature>
<dbReference type="SMART" id="SM00303">
    <property type="entry name" value="GPS"/>
    <property type="match status" value="1"/>
</dbReference>
<dbReference type="GO" id="GO:0004930">
    <property type="term" value="F:G protein-coupled receptor activity"/>
    <property type="evidence" value="ECO:0007669"/>
    <property type="project" value="Ensembl"/>
</dbReference>
<feature type="transmembrane region" description="Helical" evidence="6">
    <location>
        <begin position="417"/>
        <end position="439"/>
    </location>
</feature>
<dbReference type="Gene3D" id="1.20.1070.10">
    <property type="entry name" value="Rhodopsin 7-helix transmembrane proteins"/>
    <property type="match status" value="1"/>
</dbReference>
<dbReference type="InterPro" id="IPR000832">
    <property type="entry name" value="GPCR_2_secretin-like"/>
</dbReference>
<dbReference type="InterPro" id="IPR017981">
    <property type="entry name" value="GPCR_2-like_7TM"/>
</dbReference>
<dbReference type="AlphaFoldDB" id="A0A493SZR7"/>
<dbReference type="PROSITE" id="PS50261">
    <property type="entry name" value="G_PROTEIN_RECEP_F2_4"/>
    <property type="match status" value="1"/>
</dbReference>
<reference evidence="9 10" key="1">
    <citation type="submission" date="2017-10" db="EMBL/GenBank/DDBJ databases">
        <title>A new Pekin duck reference genome.</title>
        <authorList>
            <person name="Hou Z.-C."/>
            <person name="Zhou Z.-K."/>
            <person name="Zhu F."/>
            <person name="Hou S.-S."/>
        </authorList>
    </citation>
    <scope>NUCLEOTIDE SEQUENCE [LARGE SCALE GENOMIC DNA]</scope>
</reference>
<sequence>MASGEGCCALRLSSQNISHRHRDYRELHAGPGCGAGGGQPPVQLGQVSGSFTPAVPRPSISPAASGARSHCTLSHKPSFSPCRLNRLEQALARSKPGKEGCHFQTNLVEAHVYSVSADSFKGLNLSSTTLSSPLQQHTGPNAMHCLHPAGCLGWVGCPLGLRWQPGVFRHSPQEPWLLQDEQNSSVLNNHILGAFLQNRAVTGLGQPVEIQFWHNLDASNATCVFWVPGAGKSGSWSREGCKTEHREGTVVCHCSHLTYFAVLMLSGGGGPVLESLTYISTVGCSISAAATFCTLLRRPKDTTTRIHMNLLAALFLLNGSFLLSKPLATGTKELCQAAAALLHGSLLCSLAWMGAEAFHLYLLLVKVYNIYIQHYLLKLCLCAWGLPTLVPLGYGHWSPSPHGCLSVRCWLTSKPAHFVTLCYAGLILLFNTLMLAAVVVMLRRIKSQKGQARRDWATVLGLTCLLGTTWGLAFFSFGVLLIPQLYLFTILNSLQGQWGAPGQGRRSGGGKPVGASLPSGSLSAVLECARHSRSQLHALVLRALLHLVAMSCAWFSASASDFGH</sequence>
<dbReference type="GO" id="GO:0005886">
    <property type="term" value="C:plasma membrane"/>
    <property type="evidence" value="ECO:0007669"/>
    <property type="project" value="Ensembl"/>
</dbReference>
<evidence type="ECO:0000256" key="4">
    <source>
        <dbReference type="ARBA" id="ARBA00023136"/>
    </source>
</evidence>
<protein>
    <submittedName>
        <fullName evidence="9">Adhesion G protein-coupled receptor G5</fullName>
    </submittedName>
</protein>
<evidence type="ECO:0000313" key="10">
    <source>
        <dbReference type="Proteomes" id="UP000016666"/>
    </source>
</evidence>
<dbReference type="GO" id="GO:0007189">
    <property type="term" value="P:adenylate cyclase-activating G protein-coupled receptor signaling pathway"/>
    <property type="evidence" value="ECO:0007669"/>
    <property type="project" value="Ensembl"/>
</dbReference>
<proteinExistence type="predicted"/>
<dbReference type="InterPro" id="IPR057244">
    <property type="entry name" value="GAIN_B"/>
</dbReference>
<name>A0A493SZR7_ANAPP</name>
<organism evidence="9 10">
    <name type="scientific">Anas platyrhynchos platyrhynchos</name>
    <name type="common">Northern mallard</name>
    <dbReference type="NCBI Taxonomy" id="8840"/>
    <lineage>
        <taxon>Eukaryota</taxon>
        <taxon>Metazoa</taxon>
        <taxon>Chordata</taxon>
        <taxon>Craniata</taxon>
        <taxon>Vertebrata</taxon>
        <taxon>Euteleostomi</taxon>
        <taxon>Archelosauria</taxon>
        <taxon>Archosauria</taxon>
        <taxon>Dinosauria</taxon>
        <taxon>Saurischia</taxon>
        <taxon>Theropoda</taxon>
        <taxon>Coelurosauria</taxon>
        <taxon>Aves</taxon>
        <taxon>Neognathae</taxon>
        <taxon>Galloanserae</taxon>
        <taxon>Anseriformes</taxon>
        <taxon>Anatidae</taxon>
        <taxon>Anatinae</taxon>
        <taxon>Anas</taxon>
    </lineage>
</organism>
<evidence type="ECO:0000256" key="2">
    <source>
        <dbReference type="ARBA" id="ARBA00022692"/>
    </source>
</evidence>
<dbReference type="GeneTree" id="ENSGT00940000161359"/>
<dbReference type="Pfam" id="PF00002">
    <property type="entry name" value="7tm_2"/>
    <property type="match status" value="1"/>
</dbReference>